<feature type="domain" description="SSD" evidence="7">
    <location>
        <begin position="240"/>
        <end position="365"/>
    </location>
</feature>
<feature type="transmembrane region" description="Helical" evidence="6">
    <location>
        <begin position="273"/>
        <end position="292"/>
    </location>
</feature>
<keyword evidence="5 6" id="KW-0472">Membrane</keyword>
<dbReference type="PANTHER" id="PTHR33406">
    <property type="entry name" value="MEMBRANE PROTEIN MJ1562-RELATED"/>
    <property type="match status" value="1"/>
</dbReference>
<evidence type="ECO:0000256" key="5">
    <source>
        <dbReference type="ARBA" id="ARBA00023136"/>
    </source>
</evidence>
<dbReference type="RefSeq" id="WP_073472291.1">
    <property type="nucleotide sequence ID" value="NZ_FQZU01000001.1"/>
</dbReference>
<dbReference type="InterPro" id="IPR050545">
    <property type="entry name" value="Mycobact_MmpL"/>
</dbReference>
<feature type="transmembrane region" description="Helical" evidence="6">
    <location>
        <begin position="344"/>
        <end position="366"/>
    </location>
</feature>
<keyword evidence="9" id="KW-1185">Reference proteome</keyword>
<dbReference type="PROSITE" id="PS50156">
    <property type="entry name" value="SSD"/>
    <property type="match status" value="2"/>
</dbReference>
<dbReference type="SUPFAM" id="SSF82866">
    <property type="entry name" value="Multidrug efflux transporter AcrB transmembrane domain"/>
    <property type="match status" value="2"/>
</dbReference>
<dbReference type="STRING" id="1121393.SAMN02745216_00383"/>
<dbReference type="PANTHER" id="PTHR33406:SF12">
    <property type="entry name" value="BLR2997 PROTEIN"/>
    <property type="match status" value="1"/>
</dbReference>
<evidence type="ECO:0000256" key="4">
    <source>
        <dbReference type="ARBA" id="ARBA00022989"/>
    </source>
</evidence>
<evidence type="ECO:0000256" key="3">
    <source>
        <dbReference type="ARBA" id="ARBA00022692"/>
    </source>
</evidence>
<feature type="transmembrane region" description="Helical" evidence="6">
    <location>
        <begin position="658"/>
        <end position="676"/>
    </location>
</feature>
<evidence type="ECO:0000259" key="7">
    <source>
        <dbReference type="PROSITE" id="PS50156"/>
    </source>
</evidence>
<feature type="transmembrane region" description="Helical" evidence="6">
    <location>
        <begin position="212"/>
        <end position="233"/>
    </location>
</feature>
<keyword evidence="4 6" id="KW-1133">Transmembrane helix</keyword>
<dbReference type="GO" id="GO:0005886">
    <property type="term" value="C:plasma membrane"/>
    <property type="evidence" value="ECO:0007669"/>
    <property type="project" value="UniProtKB-SubCell"/>
</dbReference>
<feature type="transmembrane region" description="Helical" evidence="6">
    <location>
        <begin position="240"/>
        <end position="261"/>
    </location>
</feature>
<dbReference type="OrthoDB" id="174814at2"/>
<evidence type="ECO:0000313" key="8">
    <source>
        <dbReference type="EMBL" id="SHI67150.1"/>
    </source>
</evidence>
<accession>A0A1M6D1N1</accession>
<name>A0A1M6D1N1_9BACT</name>
<dbReference type="InterPro" id="IPR000731">
    <property type="entry name" value="SSD"/>
</dbReference>
<dbReference type="Pfam" id="PF03176">
    <property type="entry name" value="MMPL"/>
    <property type="match status" value="2"/>
</dbReference>
<evidence type="ECO:0000256" key="6">
    <source>
        <dbReference type="SAM" id="Phobius"/>
    </source>
</evidence>
<reference evidence="9" key="1">
    <citation type="submission" date="2016-11" db="EMBL/GenBank/DDBJ databases">
        <authorList>
            <person name="Varghese N."/>
            <person name="Submissions S."/>
        </authorList>
    </citation>
    <scope>NUCLEOTIDE SEQUENCE [LARGE SCALE GENOMIC DNA]</scope>
    <source>
        <strain evidence="9">DSM 16219</strain>
    </source>
</reference>
<sequence length="762" mass="84467">MNRYIRFVLNHRLIVVLLFALVTALFGRYLFDAAISSSVGELFFSHNPDYERYIQKNLEFGGDNLILAAYAEKDALTPAGIARLRKAVADIESQPGVVKVDSIVSAQHIESVGDDLMIEDYADLMEEQPERLQEVVLTLVNDPITKDWLLSRDAGTVLVVVEFASEDQGLETAPQMFYGVMDAFEKQGFDVANFHRGGLMAVFSYIYEESMFSVRTILPFSAIILLFFVYLMFRRLWSVLITLAITFLSIIWTMGLAVRLYGHLNIFTTMVPTLVLITCFGDVVHLCSAYLLELAKGLDKNEAILRSGEEVGVACAYTSGTTFLGFASMTLVPSPVFKQVGLLMGFGVAAALFTALTLVPIFFSIIPRPKKWRTGSVSKVQGLLDGALDACFYLSTKYSRSVVFAFFVLMAVSVYGLTQVHFETQFSKRFSQDHPLQTSLRYFEDKFPGVIPLSIYVETDEPEGLLNPETFAEIAGFEVWIETLEPVNNVVSVVDLVRKLYREINPEMAAEHPLPPTREGLAQLLLLFEMQGGRDLERFINYEHTSMVLKARLVDNGVIAASETGRAIAREGKARFGDRLTVDPLGLDFLLGDWVDDILSGQRKGLAFALLTIAVMMVLALKKIGAGLLSMLPNVLPLLVLLGYVGLCWDIVDTDTLSVLMVALGIGVDDTIHFLLRLRLEAVKMANPLEAIRNTLHYSGRAIIMSSVILAAGFSTFSFASYFSVQIFGTLLPLCLIAALAADVLLVPAMVNLGWFRFFKAV</sequence>
<keyword evidence="3 6" id="KW-0812">Transmembrane</keyword>
<dbReference type="Proteomes" id="UP000183994">
    <property type="component" value="Unassembled WGS sequence"/>
</dbReference>
<gene>
    <name evidence="8" type="ORF">SAMN02745216_00383</name>
</gene>
<dbReference type="AlphaFoldDB" id="A0A1M6D1N1"/>
<feature type="transmembrane region" description="Helical" evidence="6">
    <location>
        <begin position="731"/>
        <end position="756"/>
    </location>
</feature>
<feature type="domain" description="SSD" evidence="7">
    <location>
        <begin position="626"/>
        <end position="753"/>
    </location>
</feature>
<protein>
    <submittedName>
        <fullName evidence="8">Predicted exporter protein, RND superfamily</fullName>
    </submittedName>
</protein>
<dbReference type="Gene3D" id="1.20.1640.10">
    <property type="entry name" value="Multidrug efflux transporter AcrB transmembrane domain"/>
    <property type="match status" value="2"/>
</dbReference>
<feature type="transmembrane region" description="Helical" evidence="6">
    <location>
        <begin position="702"/>
        <end position="725"/>
    </location>
</feature>
<evidence type="ECO:0000313" key="9">
    <source>
        <dbReference type="Proteomes" id="UP000183994"/>
    </source>
</evidence>
<keyword evidence="2" id="KW-1003">Cell membrane</keyword>
<feature type="transmembrane region" description="Helical" evidence="6">
    <location>
        <begin position="605"/>
        <end position="621"/>
    </location>
</feature>
<feature type="transmembrane region" description="Helical" evidence="6">
    <location>
        <begin position="628"/>
        <end position="652"/>
    </location>
</feature>
<feature type="transmembrane region" description="Helical" evidence="6">
    <location>
        <begin position="402"/>
        <end position="422"/>
    </location>
</feature>
<proteinExistence type="predicted"/>
<evidence type="ECO:0000256" key="1">
    <source>
        <dbReference type="ARBA" id="ARBA00004651"/>
    </source>
</evidence>
<organism evidence="8 9">
    <name type="scientific">Desulfatibacillum alkenivorans DSM 16219</name>
    <dbReference type="NCBI Taxonomy" id="1121393"/>
    <lineage>
        <taxon>Bacteria</taxon>
        <taxon>Pseudomonadati</taxon>
        <taxon>Thermodesulfobacteriota</taxon>
        <taxon>Desulfobacteria</taxon>
        <taxon>Desulfobacterales</taxon>
        <taxon>Desulfatibacillaceae</taxon>
        <taxon>Desulfatibacillum</taxon>
    </lineage>
</organism>
<dbReference type="InterPro" id="IPR004869">
    <property type="entry name" value="MMPL_dom"/>
</dbReference>
<feature type="transmembrane region" description="Helical" evidence="6">
    <location>
        <begin position="313"/>
        <end position="332"/>
    </location>
</feature>
<dbReference type="EMBL" id="FQZU01000001">
    <property type="protein sequence ID" value="SHI67150.1"/>
    <property type="molecule type" value="Genomic_DNA"/>
</dbReference>
<comment type="subcellular location">
    <subcellularLocation>
        <location evidence="1">Cell membrane</location>
        <topology evidence="1">Multi-pass membrane protein</topology>
    </subcellularLocation>
</comment>
<evidence type="ECO:0000256" key="2">
    <source>
        <dbReference type="ARBA" id="ARBA00022475"/>
    </source>
</evidence>